<reference evidence="4 5" key="1">
    <citation type="submission" date="2018-07" db="EMBL/GenBank/DDBJ databases">
        <title>High-quality-draft genome sequence of Gaiella occulta.</title>
        <authorList>
            <person name="Severino R."/>
            <person name="Froufe H.J.C."/>
            <person name="Rainey F.A."/>
            <person name="Barroso C."/>
            <person name="Albuquerque L."/>
            <person name="Lobo-Da-Cunha A."/>
            <person name="Da Costa M.S."/>
            <person name="Egas C."/>
        </authorList>
    </citation>
    <scope>NUCLEOTIDE SEQUENCE [LARGE SCALE GENOMIC DNA]</scope>
    <source>
        <strain evidence="4 5">F2-233</strain>
    </source>
</reference>
<proteinExistence type="predicted"/>
<dbReference type="InterPro" id="IPR000644">
    <property type="entry name" value="CBS_dom"/>
</dbReference>
<reference evidence="5" key="2">
    <citation type="journal article" date="2019" name="MicrobiologyOpen">
        <title>High-quality draft genome sequence of Gaiella occulta isolated from a 150 meter deep mineral water borehole and comparison with the genome sequences of other deep-branching lineages of the phylum Actinobacteria.</title>
        <authorList>
            <person name="Severino R."/>
            <person name="Froufe H.J.C."/>
            <person name="Barroso C."/>
            <person name="Albuquerque L."/>
            <person name="Lobo-da-Cunha A."/>
            <person name="da Costa M.S."/>
            <person name="Egas C."/>
        </authorList>
    </citation>
    <scope>NUCLEOTIDE SEQUENCE [LARGE SCALE GENOMIC DNA]</scope>
    <source>
        <strain evidence="5">F2-233</strain>
    </source>
</reference>
<dbReference type="Gene3D" id="3.10.580.10">
    <property type="entry name" value="CBS-domain"/>
    <property type="match status" value="1"/>
</dbReference>
<keyword evidence="1 2" id="KW-0129">CBS domain</keyword>
<sequence length="140" mass="14933">MTVDRVRDAMISDPRALPESASAQEAGRVLTPPEVRAVYVVDAAGALTGVLTRKTLVAKVVAAGLDPRLTTIGGLAEQPYYTIEAETPLDTAFRFLEEHDAERVPVVEGGRLVGVLSRSVLQRRLAEDEEPAGDPDSAPV</sequence>
<evidence type="ECO:0000313" key="5">
    <source>
        <dbReference type="Proteomes" id="UP000254134"/>
    </source>
</evidence>
<dbReference type="Pfam" id="PF00571">
    <property type="entry name" value="CBS"/>
    <property type="match status" value="2"/>
</dbReference>
<keyword evidence="5" id="KW-1185">Reference proteome</keyword>
<dbReference type="InterPro" id="IPR051257">
    <property type="entry name" value="Diverse_CBS-Domain"/>
</dbReference>
<feature type="domain" description="CBS" evidence="3">
    <location>
        <begin position="76"/>
        <end position="132"/>
    </location>
</feature>
<feature type="domain" description="CBS" evidence="3">
    <location>
        <begin position="10"/>
        <end position="67"/>
    </location>
</feature>
<evidence type="ECO:0000313" key="4">
    <source>
        <dbReference type="EMBL" id="RDI73765.1"/>
    </source>
</evidence>
<dbReference type="PANTHER" id="PTHR43080:SF2">
    <property type="entry name" value="CBS DOMAIN-CONTAINING PROTEIN"/>
    <property type="match status" value="1"/>
</dbReference>
<dbReference type="InterPro" id="IPR046342">
    <property type="entry name" value="CBS_dom_sf"/>
</dbReference>
<dbReference type="SUPFAM" id="SSF54631">
    <property type="entry name" value="CBS-domain pair"/>
    <property type="match status" value="1"/>
</dbReference>
<name>A0A7M2YUT0_9ACTN</name>
<evidence type="ECO:0000256" key="1">
    <source>
        <dbReference type="ARBA" id="ARBA00023122"/>
    </source>
</evidence>
<dbReference type="SMART" id="SM00116">
    <property type="entry name" value="CBS"/>
    <property type="match status" value="2"/>
</dbReference>
<dbReference type="EMBL" id="QQZY01000006">
    <property type="protein sequence ID" value="RDI73765.1"/>
    <property type="molecule type" value="Genomic_DNA"/>
</dbReference>
<evidence type="ECO:0000256" key="2">
    <source>
        <dbReference type="PROSITE-ProRule" id="PRU00703"/>
    </source>
</evidence>
<dbReference type="CDD" id="cd02205">
    <property type="entry name" value="CBS_pair_SF"/>
    <property type="match status" value="1"/>
</dbReference>
<comment type="caution">
    <text evidence="4">The sequence shown here is derived from an EMBL/GenBank/DDBJ whole genome shotgun (WGS) entry which is preliminary data.</text>
</comment>
<accession>A0A7M2YUT0</accession>
<evidence type="ECO:0000259" key="3">
    <source>
        <dbReference type="PROSITE" id="PS51371"/>
    </source>
</evidence>
<gene>
    <name evidence="4" type="ORF">Gocc_2329</name>
</gene>
<dbReference type="AlphaFoldDB" id="A0A7M2YUT0"/>
<dbReference type="Proteomes" id="UP000254134">
    <property type="component" value="Unassembled WGS sequence"/>
</dbReference>
<protein>
    <submittedName>
        <fullName evidence="4">CBS domain-containing protein</fullName>
    </submittedName>
</protein>
<dbReference type="PANTHER" id="PTHR43080">
    <property type="entry name" value="CBS DOMAIN-CONTAINING PROTEIN CBSX3, MITOCHONDRIAL"/>
    <property type="match status" value="1"/>
</dbReference>
<organism evidence="4 5">
    <name type="scientific">Gaiella occulta</name>
    <dbReference type="NCBI Taxonomy" id="1002870"/>
    <lineage>
        <taxon>Bacteria</taxon>
        <taxon>Bacillati</taxon>
        <taxon>Actinomycetota</taxon>
        <taxon>Thermoleophilia</taxon>
        <taxon>Gaiellales</taxon>
        <taxon>Gaiellaceae</taxon>
        <taxon>Gaiella</taxon>
    </lineage>
</organism>
<dbReference type="PROSITE" id="PS51371">
    <property type="entry name" value="CBS"/>
    <property type="match status" value="2"/>
</dbReference>